<accession>A0A162R1V5</accession>
<evidence type="ECO:0000313" key="1">
    <source>
        <dbReference type="EMBL" id="KZS20155.1"/>
    </source>
</evidence>
<protein>
    <submittedName>
        <fullName evidence="1">Uncharacterized protein</fullName>
    </submittedName>
</protein>
<keyword evidence="2" id="KW-1185">Reference proteome</keyword>
<evidence type="ECO:0000313" key="2">
    <source>
        <dbReference type="Proteomes" id="UP000076858"/>
    </source>
</evidence>
<reference evidence="1 2" key="1">
    <citation type="submission" date="2016-03" db="EMBL/GenBank/DDBJ databases">
        <title>EvidentialGene: Evidence-directed Construction of Genes on Genomes.</title>
        <authorList>
            <person name="Gilbert D.G."/>
            <person name="Choi J.-H."/>
            <person name="Mockaitis K."/>
            <person name="Colbourne J."/>
            <person name="Pfrender M."/>
        </authorList>
    </citation>
    <scope>NUCLEOTIDE SEQUENCE [LARGE SCALE GENOMIC DNA]</scope>
    <source>
        <strain evidence="1 2">Xinb3</strain>
        <tissue evidence="1">Complete organism</tissue>
    </source>
</reference>
<dbReference type="EMBL" id="LRGB01000243">
    <property type="protein sequence ID" value="KZS20155.1"/>
    <property type="molecule type" value="Genomic_DNA"/>
</dbReference>
<dbReference type="AlphaFoldDB" id="A0A162R1V5"/>
<sequence>MSRSPPTSSRHIKSHTLLLKNDCSASSLKSWPGQFINFETVR</sequence>
<comment type="caution">
    <text evidence="1">The sequence shown here is derived from an EMBL/GenBank/DDBJ whole genome shotgun (WGS) entry which is preliminary data.</text>
</comment>
<gene>
    <name evidence="1" type="ORF">APZ42_013157</name>
</gene>
<name>A0A162R1V5_9CRUS</name>
<organism evidence="1 2">
    <name type="scientific">Daphnia magna</name>
    <dbReference type="NCBI Taxonomy" id="35525"/>
    <lineage>
        <taxon>Eukaryota</taxon>
        <taxon>Metazoa</taxon>
        <taxon>Ecdysozoa</taxon>
        <taxon>Arthropoda</taxon>
        <taxon>Crustacea</taxon>
        <taxon>Branchiopoda</taxon>
        <taxon>Diplostraca</taxon>
        <taxon>Cladocera</taxon>
        <taxon>Anomopoda</taxon>
        <taxon>Daphniidae</taxon>
        <taxon>Daphnia</taxon>
    </lineage>
</organism>
<dbReference type="Proteomes" id="UP000076858">
    <property type="component" value="Unassembled WGS sequence"/>
</dbReference>
<proteinExistence type="predicted"/>